<proteinExistence type="predicted"/>
<dbReference type="Proteomes" id="UP001237105">
    <property type="component" value="Unassembled WGS sequence"/>
</dbReference>
<dbReference type="RefSeq" id="WP_282533910.1">
    <property type="nucleotide sequence ID" value="NZ_JASCIS010000004.1"/>
</dbReference>
<evidence type="ECO:0008006" key="4">
    <source>
        <dbReference type="Google" id="ProtNLM"/>
    </source>
</evidence>
<evidence type="ECO:0000313" key="2">
    <source>
        <dbReference type="EMBL" id="MDI3417988.1"/>
    </source>
</evidence>
<keyword evidence="3" id="KW-1185">Reference proteome</keyword>
<evidence type="ECO:0000313" key="3">
    <source>
        <dbReference type="Proteomes" id="UP001237105"/>
    </source>
</evidence>
<dbReference type="EMBL" id="JASCIS010000004">
    <property type="protein sequence ID" value="MDI3417988.1"/>
    <property type="molecule type" value="Genomic_DNA"/>
</dbReference>
<feature type="transmembrane region" description="Helical" evidence="1">
    <location>
        <begin position="113"/>
        <end position="131"/>
    </location>
</feature>
<gene>
    <name evidence="2" type="ORF">QIT00_05325</name>
</gene>
<keyword evidence="1" id="KW-0812">Transmembrane</keyword>
<accession>A0ABT6SQV5</accession>
<sequence length="133" mass="13459">MMNLDSASGTDDLVDLSGQGGARGRIRAVLAECLWRAFLAGLIIFLGTVVAALGPILALACGSGAPSGCQDGLRSARFDEVISVVALFVVPAVTVMTVIGLMVPRGGPRVGRIGALTIGALLCVIMVLGQIPA</sequence>
<reference evidence="2 3" key="1">
    <citation type="submission" date="2023-05" db="EMBL/GenBank/DDBJ databases">
        <title>Draft genome sequence of Streptomyces sp. B-S-A12 isolated from a cave soil in Thailand.</title>
        <authorList>
            <person name="Chamroensaksri N."/>
            <person name="Muangham S."/>
        </authorList>
    </citation>
    <scope>NUCLEOTIDE SEQUENCE [LARGE SCALE GENOMIC DNA]</scope>
    <source>
        <strain evidence="2 3">B-S-A12</strain>
    </source>
</reference>
<feature type="transmembrane region" description="Helical" evidence="1">
    <location>
        <begin position="33"/>
        <end position="58"/>
    </location>
</feature>
<name>A0ABT6SQV5_9ACTN</name>
<feature type="transmembrane region" description="Helical" evidence="1">
    <location>
        <begin position="81"/>
        <end position="101"/>
    </location>
</feature>
<protein>
    <recommendedName>
        <fullName evidence="4">Integral membrane protein</fullName>
    </recommendedName>
</protein>
<keyword evidence="1" id="KW-0472">Membrane</keyword>
<keyword evidence="1" id="KW-1133">Transmembrane helix</keyword>
<organism evidence="2 3">
    <name type="scientific">Streptomyces luteolus</name>
    <dbReference type="NCBI Taxonomy" id="3043615"/>
    <lineage>
        <taxon>Bacteria</taxon>
        <taxon>Bacillati</taxon>
        <taxon>Actinomycetota</taxon>
        <taxon>Actinomycetes</taxon>
        <taxon>Kitasatosporales</taxon>
        <taxon>Streptomycetaceae</taxon>
        <taxon>Streptomyces</taxon>
    </lineage>
</organism>
<evidence type="ECO:0000256" key="1">
    <source>
        <dbReference type="SAM" id="Phobius"/>
    </source>
</evidence>
<comment type="caution">
    <text evidence="2">The sequence shown here is derived from an EMBL/GenBank/DDBJ whole genome shotgun (WGS) entry which is preliminary data.</text>
</comment>